<feature type="domain" description="URB1 N-terminal" evidence="1">
    <location>
        <begin position="7"/>
        <end position="126"/>
    </location>
</feature>
<dbReference type="Proteomes" id="UP000053820">
    <property type="component" value="Unassembled WGS sequence"/>
</dbReference>
<keyword evidence="3" id="KW-1185">Reference proteome</keyword>
<name>A0A0C9W6N8_9AGAM</name>
<dbReference type="GO" id="GO:0000463">
    <property type="term" value="P:maturation of LSU-rRNA from tricistronic rRNA transcript (SSU-rRNA, 5.8S rRNA, LSU-rRNA)"/>
    <property type="evidence" value="ECO:0007669"/>
    <property type="project" value="TreeGrafter"/>
</dbReference>
<dbReference type="HOGENOM" id="CLU_1886036_0_0_1"/>
<dbReference type="PANTHER" id="PTHR13500">
    <property type="entry name" value="NUCLEOLAR PRERIBOSOMAL-ASSOCIATED PROTEIN 1"/>
    <property type="match status" value="1"/>
</dbReference>
<accession>A0A0C9W6N8</accession>
<dbReference type="AlphaFoldDB" id="A0A0C9W6N8"/>
<protein>
    <recommendedName>
        <fullName evidence="1">URB1 N-terminal domain-containing protein</fullName>
    </recommendedName>
</protein>
<dbReference type="InterPro" id="IPR021714">
    <property type="entry name" value="URB1_N"/>
</dbReference>
<organism evidence="2 3">
    <name type="scientific">Hydnomerulius pinastri MD-312</name>
    <dbReference type="NCBI Taxonomy" id="994086"/>
    <lineage>
        <taxon>Eukaryota</taxon>
        <taxon>Fungi</taxon>
        <taxon>Dikarya</taxon>
        <taxon>Basidiomycota</taxon>
        <taxon>Agaricomycotina</taxon>
        <taxon>Agaricomycetes</taxon>
        <taxon>Agaricomycetidae</taxon>
        <taxon>Boletales</taxon>
        <taxon>Boletales incertae sedis</taxon>
        <taxon>Leucogyrophana</taxon>
    </lineage>
</organism>
<dbReference type="GO" id="GO:0005730">
    <property type="term" value="C:nucleolus"/>
    <property type="evidence" value="ECO:0007669"/>
    <property type="project" value="TreeGrafter"/>
</dbReference>
<sequence length="135" mass="15080">MTWRSHTRLLKLYDRAVPEKQGGEHVPVDIAHHFLLAICTRPGQGICFKDRGWYPRETDDGSGGFTGRVYNKISTNVLRTLKVNEDARQQELALKIMTACPELVSGYWAGAALTLEPRLSSKWIANITLAGQVLS</sequence>
<evidence type="ECO:0000313" key="3">
    <source>
        <dbReference type="Proteomes" id="UP000053820"/>
    </source>
</evidence>
<gene>
    <name evidence="2" type="ORF">HYDPIDRAFT_120219</name>
</gene>
<dbReference type="PANTHER" id="PTHR13500:SF0">
    <property type="entry name" value="NUCLEOLAR PRE-RIBOSOMAL-ASSOCIATED PROTEIN 1"/>
    <property type="match status" value="1"/>
</dbReference>
<dbReference type="OrthoDB" id="72892at2759"/>
<dbReference type="Pfam" id="PF11707">
    <property type="entry name" value="Npa1"/>
    <property type="match status" value="1"/>
</dbReference>
<dbReference type="GO" id="GO:0000466">
    <property type="term" value="P:maturation of 5.8S rRNA from tricistronic rRNA transcript (SSU-rRNA, 5.8S rRNA, LSU-rRNA)"/>
    <property type="evidence" value="ECO:0007669"/>
    <property type="project" value="TreeGrafter"/>
</dbReference>
<dbReference type="InterPro" id="IPR039844">
    <property type="entry name" value="URB1"/>
</dbReference>
<dbReference type="EMBL" id="KN840064">
    <property type="protein sequence ID" value="KIJ57882.1"/>
    <property type="molecule type" value="Genomic_DNA"/>
</dbReference>
<evidence type="ECO:0000313" key="2">
    <source>
        <dbReference type="EMBL" id="KIJ57882.1"/>
    </source>
</evidence>
<proteinExistence type="predicted"/>
<reference evidence="2 3" key="1">
    <citation type="submission" date="2014-04" db="EMBL/GenBank/DDBJ databases">
        <title>Evolutionary Origins and Diversification of the Mycorrhizal Mutualists.</title>
        <authorList>
            <consortium name="DOE Joint Genome Institute"/>
            <consortium name="Mycorrhizal Genomics Consortium"/>
            <person name="Kohler A."/>
            <person name="Kuo A."/>
            <person name="Nagy L.G."/>
            <person name="Floudas D."/>
            <person name="Copeland A."/>
            <person name="Barry K.W."/>
            <person name="Cichocki N."/>
            <person name="Veneault-Fourrey C."/>
            <person name="LaButti K."/>
            <person name="Lindquist E.A."/>
            <person name="Lipzen A."/>
            <person name="Lundell T."/>
            <person name="Morin E."/>
            <person name="Murat C."/>
            <person name="Riley R."/>
            <person name="Ohm R."/>
            <person name="Sun H."/>
            <person name="Tunlid A."/>
            <person name="Henrissat B."/>
            <person name="Grigoriev I.V."/>
            <person name="Hibbett D.S."/>
            <person name="Martin F."/>
        </authorList>
    </citation>
    <scope>NUCLEOTIDE SEQUENCE [LARGE SCALE GENOMIC DNA]</scope>
    <source>
        <strain evidence="2 3">MD-312</strain>
    </source>
</reference>
<evidence type="ECO:0000259" key="1">
    <source>
        <dbReference type="Pfam" id="PF11707"/>
    </source>
</evidence>